<sequence length="70" mass="7548">MCTTANAVVTTTLVPDNFKSISGTLSTINIIMTNWPKAMRQSVVNRAIRMLTMRPVGSSSSRHLPLSAGN</sequence>
<reference evidence="1" key="1">
    <citation type="submission" date="2021-06" db="EMBL/GenBank/DDBJ databases">
        <title>Parelaphostrongylus tenuis whole genome reference sequence.</title>
        <authorList>
            <person name="Garwood T.J."/>
            <person name="Larsen P.A."/>
            <person name="Fountain-Jones N.M."/>
            <person name="Garbe J.R."/>
            <person name="Macchietto M.G."/>
            <person name="Kania S.A."/>
            <person name="Gerhold R.W."/>
            <person name="Richards J.E."/>
            <person name="Wolf T.M."/>
        </authorList>
    </citation>
    <scope>NUCLEOTIDE SEQUENCE</scope>
    <source>
        <strain evidence="1">MNPRO001-30</strain>
        <tissue evidence="1">Meninges</tissue>
    </source>
</reference>
<comment type="caution">
    <text evidence="1">The sequence shown here is derived from an EMBL/GenBank/DDBJ whole genome shotgun (WGS) entry which is preliminary data.</text>
</comment>
<evidence type="ECO:0000313" key="1">
    <source>
        <dbReference type="EMBL" id="KAJ1372970.1"/>
    </source>
</evidence>
<evidence type="ECO:0000313" key="2">
    <source>
        <dbReference type="Proteomes" id="UP001196413"/>
    </source>
</evidence>
<dbReference type="AlphaFoldDB" id="A0AAD5RAY4"/>
<dbReference type="Proteomes" id="UP001196413">
    <property type="component" value="Unassembled WGS sequence"/>
</dbReference>
<name>A0AAD5RAY4_PARTN</name>
<keyword evidence="2" id="KW-1185">Reference proteome</keyword>
<gene>
    <name evidence="1" type="ORF">KIN20_035286</name>
</gene>
<dbReference type="EMBL" id="JAHQIW010007209">
    <property type="protein sequence ID" value="KAJ1372970.1"/>
    <property type="molecule type" value="Genomic_DNA"/>
</dbReference>
<proteinExistence type="predicted"/>
<accession>A0AAD5RAY4</accession>
<protein>
    <submittedName>
        <fullName evidence="1">Uncharacterized protein</fullName>
    </submittedName>
</protein>
<organism evidence="1 2">
    <name type="scientific">Parelaphostrongylus tenuis</name>
    <name type="common">Meningeal worm</name>
    <dbReference type="NCBI Taxonomy" id="148309"/>
    <lineage>
        <taxon>Eukaryota</taxon>
        <taxon>Metazoa</taxon>
        <taxon>Ecdysozoa</taxon>
        <taxon>Nematoda</taxon>
        <taxon>Chromadorea</taxon>
        <taxon>Rhabditida</taxon>
        <taxon>Rhabditina</taxon>
        <taxon>Rhabditomorpha</taxon>
        <taxon>Strongyloidea</taxon>
        <taxon>Metastrongylidae</taxon>
        <taxon>Parelaphostrongylus</taxon>
    </lineage>
</organism>